<dbReference type="SUPFAM" id="SSF50952">
    <property type="entry name" value="Soluble quinoprotein glucose dehydrogenase"/>
    <property type="match status" value="1"/>
</dbReference>
<feature type="chain" id="PRO_5011981088" evidence="6">
    <location>
        <begin position="29"/>
        <end position="1433"/>
    </location>
</feature>
<keyword evidence="6" id="KW-0732">Signal</keyword>
<feature type="domain" description="Cytochrome c" evidence="7">
    <location>
        <begin position="178"/>
        <end position="264"/>
    </location>
</feature>
<dbReference type="InterPro" id="IPR036280">
    <property type="entry name" value="Multihaem_cyt_sf"/>
</dbReference>
<evidence type="ECO:0000256" key="4">
    <source>
        <dbReference type="PROSITE-ProRule" id="PRU00433"/>
    </source>
</evidence>
<dbReference type="InterPro" id="IPR011041">
    <property type="entry name" value="Quinoprot_gluc/sorb_DH_b-prop"/>
</dbReference>
<dbReference type="InterPro" id="IPR011042">
    <property type="entry name" value="6-blade_b-propeller_TolB-like"/>
</dbReference>
<dbReference type="STRING" id="1891926.Fuma_05287"/>
<evidence type="ECO:0000259" key="7">
    <source>
        <dbReference type="PROSITE" id="PS51007"/>
    </source>
</evidence>
<keyword evidence="2 4" id="KW-0479">Metal-binding</keyword>
<organism evidence="9 10">
    <name type="scientific">Fuerstiella marisgermanici</name>
    <dbReference type="NCBI Taxonomy" id="1891926"/>
    <lineage>
        <taxon>Bacteria</taxon>
        <taxon>Pseudomonadati</taxon>
        <taxon>Planctomycetota</taxon>
        <taxon>Planctomycetia</taxon>
        <taxon>Planctomycetales</taxon>
        <taxon>Planctomycetaceae</taxon>
        <taxon>Fuerstiella</taxon>
    </lineage>
</organism>
<evidence type="ECO:0000256" key="1">
    <source>
        <dbReference type="ARBA" id="ARBA00022617"/>
    </source>
</evidence>
<name>A0A1P8WNK2_9PLAN</name>
<feature type="region of interest" description="Disordered" evidence="5">
    <location>
        <begin position="854"/>
        <end position="878"/>
    </location>
</feature>
<keyword evidence="1 4" id="KW-0349">Heme</keyword>
<dbReference type="SUPFAM" id="SSF46626">
    <property type="entry name" value="Cytochrome c"/>
    <property type="match status" value="4"/>
</dbReference>
<dbReference type="Gene3D" id="1.10.760.10">
    <property type="entry name" value="Cytochrome c-like domain"/>
    <property type="match status" value="4"/>
</dbReference>
<gene>
    <name evidence="9" type="ORF">Fuma_05287</name>
</gene>
<dbReference type="GO" id="GO:0046872">
    <property type="term" value="F:metal ion binding"/>
    <property type="evidence" value="ECO:0007669"/>
    <property type="project" value="UniProtKB-KW"/>
</dbReference>
<dbReference type="InterPro" id="IPR036909">
    <property type="entry name" value="Cyt_c-like_dom_sf"/>
</dbReference>
<reference evidence="9 10" key="1">
    <citation type="journal article" date="2016" name="Front. Microbiol.">
        <title>Fuerstia marisgermanicae gen. nov., sp. nov., an Unusual Member of the Phylum Planctomycetes from the German Wadden Sea.</title>
        <authorList>
            <person name="Kohn T."/>
            <person name="Heuer A."/>
            <person name="Jogler M."/>
            <person name="Vollmers J."/>
            <person name="Boedeker C."/>
            <person name="Bunk B."/>
            <person name="Rast P."/>
            <person name="Borchert D."/>
            <person name="Glockner I."/>
            <person name="Freese H.M."/>
            <person name="Klenk H.P."/>
            <person name="Overmann J."/>
            <person name="Kaster A.K."/>
            <person name="Rohde M."/>
            <person name="Wiegand S."/>
            <person name="Jogler C."/>
        </authorList>
    </citation>
    <scope>NUCLEOTIDE SEQUENCE [LARGE SCALE GENOMIC DNA]</scope>
    <source>
        <strain evidence="9 10">NH11</strain>
    </source>
</reference>
<feature type="signal peptide" evidence="6">
    <location>
        <begin position="1"/>
        <end position="28"/>
    </location>
</feature>
<evidence type="ECO:0000313" key="9">
    <source>
        <dbReference type="EMBL" id="APZ95628.1"/>
    </source>
</evidence>
<dbReference type="InterPro" id="IPR009056">
    <property type="entry name" value="Cyt_c-like_dom"/>
</dbReference>
<keyword evidence="3 4" id="KW-0408">Iron</keyword>
<dbReference type="PANTHER" id="PTHR33546:SF1">
    <property type="entry name" value="LARGE, MULTIFUNCTIONAL SECRETED PROTEIN"/>
    <property type="match status" value="1"/>
</dbReference>
<feature type="domain" description="Cytochrome c" evidence="7">
    <location>
        <begin position="482"/>
        <end position="587"/>
    </location>
</feature>
<sequence precursor="true">MAPSFSSRFNRPVSMLLLIVACSASTSAQDDEFPPGLVATYRAGNQSVQRVDNVLSFDWGAASPDERLPTGPFTAEWSGNLLARLPGKHTFHVFVAGDVSVFVDDNEVLKTSEQWGFASGESFELGAGDHVIRVTYSTPAESDKPRSRLAVYWSSDAFTLEPLPADVLFQDEPSPQLSATARGHLLVDANRCAACHHNGTNSENSGLSELKAPALDRVKGSQDKATLVQRLWRPQNVVANSHMPSFDLSPSEAESVAEFLLSVSKKPHDEKEIKFKDDDADAGSKLLTSLGCVACHQLPGTKLADQPLAGAYAGPELVNVAPRRPAEWLDRWLRAPETLNADHRMPVFDLTKDERRQLVAALTQTDAKAIAWTDSNSSLSEEERIADGKRIVVEANCAACHSIPGIKSKAFAPLAGDSFGQESGDCINPADMPNLRSGPGKRVPSFMSIVAASNEQRVGDSPTDTDAIAAYVKSRHSNGQRSAADTGKLLLNRNGCIACHDRDQSRGLSSIANKLQNAHPGLKGQSQGLVPPSLTAVGDKLNDDYLKQAVAGEQKERRLPWLLVRMPKFAHSDADRAALVQHLITTDRIPAEADSARQDVLAFVDLSGKSQASSEELLLGNQLTGAGGFNCVACHKAGPFEPRNVALGTRGSDIMTMGNRMRPRFFQRWMKNPIRVVAGIEMPAIKKAIPSVLDGSLPKQIGVMWKALSDDRFTPPTVTSRFEQVVNVEPGGAPRIIRDVFTIGIDKNRDAVARAMAIGFGNGHNILVDLDTMQLRLWTIGEFARQRTEGKSWYWDMPGTVVSQPSISGSTLRLKSANGSILQSVEDESRFSELVSMSNLPDGVELITRSHFDPEAGAKPSANSGSADPHFTKPAWNNDAQPLVTVKVRHRFQSVKSGDGSGWKHSVEYLDGPPGFVLISPADLTADARAKGLPTSQQFEGRWTKKQDAELSLETSASQTSMLDLAVPKVIAAIQPPVVKADAESVTSTPGFTGTRLPLDNSIMPTAMTWLPDGRMAFTSLKGHVWIATDTDGDGLVDQTSLFEEGLAVPFGILADTDGSIIVSHKPEVLRLRDTDGDGRAELREVVASGWGYNDNYHDWTSGLIRDDEGNLYVGLGSDYSQKKRPKNQDRWRGGVIKIDPSGIVTPLGMSMRYPMSLAFDSHGNLFATDNQGVQNTFNEINHILPGRHYGVPSAHQPTDNITHETASLMVPHPWTRSVNSIVFLPDDFSVKELRGHGIGCEYDSRFLMRFTVQNVDGTLQGASYRFSLPNQEAGGSNFIGPICSAISPEGELVIGSIWDSGWQGGQNTGGITRLVPSAEGLPNGIRELTATPSGFEVEFFRPVNAKAATNAASWSIQGYTREWGGSYATPDSGRHTLTAETVEVLDDGKRVRIKVKELKPNYAYDVSAGGLLTESEKLWPSEAHYSMKVVPK</sequence>
<dbReference type="SUPFAM" id="SSF48695">
    <property type="entry name" value="Multiheme cytochromes"/>
    <property type="match status" value="1"/>
</dbReference>
<dbReference type="EMBL" id="CP017641">
    <property type="protein sequence ID" value="APZ95628.1"/>
    <property type="molecule type" value="Genomic_DNA"/>
</dbReference>
<dbReference type="Pfam" id="PF07691">
    <property type="entry name" value="PA14"/>
    <property type="match status" value="1"/>
</dbReference>
<dbReference type="InterPro" id="IPR055557">
    <property type="entry name" value="DUF7133"/>
</dbReference>
<evidence type="ECO:0000313" key="10">
    <source>
        <dbReference type="Proteomes" id="UP000187735"/>
    </source>
</evidence>
<dbReference type="PANTHER" id="PTHR33546">
    <property type="entry name" value="LARGE, MULTIFUNCTIONAL SECRETED PROTEIN-RELATED"/>
    <property type="match status" value="1"/>
</dbReference>
<dbReference type="Pfam" id="PF00034">
    <property type="entry name" value="Cytochrom_C"/>
    <property type="match status" value="2"/>
</dbReference>
<feature type="domain" description="Cytochrome c" evidence="7">
    <location>
        <begin position="383"/>
        <end position="476"/>
    </location>
</feature>
<proteinExistence type="predicted"/>
<dbReference type="PROSITE" id="PS51007">
    <property type="entry name" value="CYTC"/>
    <property type="match status" value="4"/>
</dbReference>
<protein>
    <submittedName>
        <fullName evidence="9">Cbb3-type cytochrome c oxidase subunit II</fullName>
    </submittedName>
</protein>
<feature type="domain" description="PA14" evidence="8">
    <location>
        <begin position="32"/>
        <end position="167"/>
    </location>
</feature>
<dbReference type="KEGG" id="fmr:Fuma_05287"/>
<dbReference type="InterPro" id="IPR037524">
    <property type="entry name" value="PA14/GLEYA"/>
</dbReference>
<evidence type="ECO:0000256" key="5">
    <source>
        <dbReference type="SAM" id="MobiDB-lite"/>
    </source>
</evidence>
<dbReference type="Gene3D" id="2.120.10.30">
    <property type="entry name" value="TolB, C-terminal domain"/>
    <property type="match status" value="1"/>
</dbReference>
<dbReference type="SUPFAM" id="SSF56988">
    <property type="entry name" value="Anthrax protective antigen"/>
    <property type="match status" value="1"/>
</dbReference>
<evidence type="ECO:0000256" key="2">
    <source>
        <dbReference type="ARBA" id="ARBA00022723"/>
    </source>
</evidence>
<keyword evidence="10" id="KW-1185">Reference proteome</keyword>
<dbReference type="GO" id="GO:0020037">
    <property type="term" value="F:heme binding"/>
    <property type="evidence" value="ECO:0007669"/>
    <property type="project" value="InterPro"/>
</dbReference>
<feature type="domain" description="Cytochrome c" evidence="7">
    <location>
        <begin position="278"/>
        <end position="367"/>
    </location>
</feature>
<dbReference type="Pfam" id="PF23500">
    <property type="entry name" value="DUF7133"/>
    <property type="match status" value="1"/>
</dbReference>
<accession>A0A1P8WNK2</accession>
<dbReference type="SMART" id="SM00758">
    <property type="entry name" value="PA14"/>
    <property type="match status" value="1"/>
</dbReference>
<evidence type="ECO:0000256" key="6">
    <source>
        <dbReference type="SAM" id="SignalP"/>
    </source>
</evidence>
<evidence type="ECO:0000259" key="8">
    <source>
        <dbReference type="PROSITE" id="PS51820"/>
    </source>
</evidence>
<dbReference type="Proteomes" id="UP000187735">
    <property type="component" value="Chromosome"/>
</dbReference>
<dbReference type="PROSITE" id="PS51820">
    <property type="entry name" value="PA14"/>
    <property type="match status" value="1"/>
</dbReference>
<dbReference type="InterPro" id="IPR011658">
    <property type="entry name" value="PA14_dom"/>
</dbReference>
<dbReference type="GO" id="GO:0009055">
    <property type="term" value="F:electron transfer activity"/>
    <property type="evidence" value="ECO:0007669"/>
    <property type="project" value="InterPro"/>
</dbReference>
<evidence type="ECO:0000256" key="3">
    <source>
        <dbReference type="ARBA" id="ARBA00023004"/>
    </source>
</evidence>